<dbReference type="AlphaFoldDB" id="A0A8J1XIS2"/>
<dbReference type="PANTHER" id="PTHR33504">
    <property type="entry name" value="NADH DEHYDROGENASE (UBIQUINONE) 1 BETA SUBCOMPLEX, 4"/>
    <property type="match status" value="1"/>
</dbReference>
<organism evidence="2 3">
    <name type="scientific">Owenia fusiformis</name>
    <name type="common">Polychaete worm</name>
    <dbReference type="NCBI Taxonomy" id="6347"/>
    <lineage>
        <taxon>Eukaryota</taxon>
        <taxon>Metazoa</taxon>
        <taxon>Spiralia</taxon>
        <taxon>Lophotrochozoa</taxon>
        <taxon>Annelida</taxon>
        <taxon>Polychaeta</taxon>
        <taxon>Sedentaria</taxon>
        <taxon>Canalipalpata</taxon>
        <taxon>Sabellida</taxon>
        <taxon>Oweniida</taxon>
        <taxon>Oweniidae</taxon>
        <taxon>Owenia</taxon>
    </lineage>
</organism>
<dbReference type="InterPro" id="IPR000048">
    <property type="entry name" value="IQ_motif_EF-hand-BS"/>
</dbReference>
<sequence length="471" mass="54544">MSRSTASSLSRKQIDELIKNVDLPDGDETKTRRFALAPKYLRLNLIRGPPSREAALCAAIEIQRHWRGYCTRCRLLSILDPKISGTAVYSGSKHHVARLQDVRTPPPQKKKMNARRRLEIKFNDSDSDTFEDFCAGYIQSWWKKGQSPPKTPSRSIQKKHEKPSIKRNPPTQKEAVIKIQRAWRRHIDVQVYKYYRDLINFKCRGDPAMMLRCINPKEAKMLDPAMGIHIKFRLAGNAFPPNIYYKIFTHRPIQDLCANSPKDYTKPSVMRKAAKDVHNKGDARVKEDKSVWYKREENNGWRLVSDRLIHHIMSDPVTWETSKKKIEFHHNKLQRKADLEKKKKKRKIDWMKQMYKEGMLKSKTANEETKNLVERATAGMVATAEIHGPDAIEEWEVDELLDWTTSLNFDDYLGEWKEIATSATSEKVIEDKRNLFNDQVDPFTISLSALPSRGKHTSTPVSAQTAIELGY</sequence>
<keyword evidence="3" id="KW-1185">Reference proteome</keyword>
<dbReference type="EMBL" id="CAIIXF020000011">
    <property type="protein sequence ID" value="CAH1799869.1"/>
    <property type="molecule type" value="Genomic_DNA"/>
</dbReference>
<evidence type="ECO:0000313" key="2">
    <source>
        <dbReference type="EMBL" id="CAH1799869.1"/>
    </source>
</evidence>
<dbReference type="CDD" id="cd21090">
    <property type="entry name" value="C11orf65"/>
    <property type="match status" value="1"/>
</dbReference>
<dbReference type="SMART" id="SM00015">
    <property type="entry name" value="IQ"/>
    <property type="match status" value="2"/>
</dbReference>
<evidence type="ECO:0000313" key="3">
    <source>
        <dbReference type="Proteomes" id="UP000749559"/>
    </source>
</evidence>
<dbReference type="Proteomes" id="UP000749559">
    <property type="component" value="Unassembled WGS sequence"/>
</dbReference>
<name>A0A8J1XIS2_OWEFU</name>
<dbReference type="PROSITE" id="PS50096">
    <property type="entry name" value="IQ"/>
    <property type="match status" value="2"/>
</dbReference>
<feature type="region of interest" description="Disordered" evidence="1">
    <location>
        <begin position="144"/>
        <end position="172"/>
    </location>
</feature>
<proteinExistence type="predicted"/>
<protein>
    <submittedName>
        <fullName evidence="2">Uncharacterized protein</fullName>
    </submittedName>
</protein>
<comment type="caution">
    <text evidence="2">The sequence shown here is derived from an EMBL/GenBank/DDBJ whole genome shotgun (WGS) entry which is preliminary data.</text>
</comment>
<evidence type="ECO:0000256" key="1">
    <source>
        <dbReference type="SAM" id="MobiDB-lite"/>
    </source>
</evidence>
<dbReference type="OrthoDB" id="10253073at2759"/>
<dbReference type="Pfam" id="PF00612">
    <property type="entry name" value="IQ"/>
    <property type="match status" value="2"/>
</dbReference>
<reference evidence="2" key="1">
    <citation type="submission" date="2022-03" db="EMBL/GenBank/DDBJ databases">
        <authorList>
            <person name="Martin C."/>
        </authorList>
    </citation>
    <scope>NUCLEOTIDE SEQUENCE</scope>
</reference>
<dbReference type="Gene3D" id="1.20.5.190">
    <property type="match status" value="1"/>
</dbReference>
<gene>
    <name evidence="2" type="ORF">OFUS_LOCUS23833</name>
</gene>
<dbReference type="PANTHER" id="PTHR33504:SF2">
    <property type="entry name" value="PROTEIN MFI"/>
    <property type="match status" value="1"/>
</dbReference>
<accession>A0A8J1XIS2</accession>